<comment type="caution">
    <text evidence="3">The sequence shown here is derived from an EMBL/GenBank/DDBJ whole genome shotgun (WGS) entry which is preliminary data.</text>
</comment>
<keyword evidence="4" id="KW-1185">Reference proteome</keyword>
<dbReference type="AlphaFoldDB" id="A0A7J5ASH4"/>
<dbReference type="Proteomes" id="UP000467305">
    <property type="component" value="Unassembled WGS sequence"/>
</dbReference>
<evidence type="ECO:0000256" key="2">
    <source>
        <dbReference type="SAM" id="SignalP"/>
    </source>
</evidence>
<reference evidence="3 4" key="1">
    <citation type="submission" date="2019-09" db="EMBL/GenBank/DDBJ databases">
        <authorList>
            <person name="Cao W.R."/>
        </authorList>
    </citation>
    <scope>NUCLEOTIDE SEQUENCE [LARGE SCALE GENOMIC DNA]</scope>
    <source>
        <strain evidence="4">a4</strain>
    </source>
</reference>
<feature type="chain" id="PRO_5029615182" evidence="2">
    <location>
        <begin position="23"/>
        <end position="510"/>
    </location>
</feature>
<gene>
    <name evidence="3" type="ORF">F7018_01140</name>
</gene>
<evidence type="ECO:0000313" key="3">
    <source>
        <dbReference type="EMBL" id="KAB1160509.1"/>
    </source>
</evidence>
<feature type="compositionally biased region" description="Low complexity" evidence="1">
    <location>
        <begin position="177"/>
        <end position="198"/>
    </location>
</feature>
<organism evidence="3 4">
    <name type="scientific">Tenacibaculum aiptasiae</name>
    <dbReference type="NCBI Taxonomy" id="426481"/>
    <lineage>
        <taxon>Bacteria</taxon>
        <taxon>Pseudomonadati</taxon>
        <taxon>Bacteroidota</taxon>
        <taxon>Flavobacteriia</taxon>
        <taxon>Flavobacteriales</taxon>
        <taxon>Flavobacteriaceae</taxon>
        <taxon>Tenacibaculum</taxon>
    </lineage>
</organism>
<protein>
    <submittedName>
        <fullName evidence="3">Uncharacterized protein</fullName>
    </submittedName>
</protein>
<feature type="signal peptide" evidence="2">
    <location>
        <begin position="1"/>
        <end position="22"/>
    </location>
</feature>
<keyword evidence="2" id="KW-0732">Signal</keyword>
<sequence length="510" mass="57921">MKKRKINYLKLFLLLIFCSACNKDQILITPTNNINSYKGTYEFVNIIEFPKLKLEIQSINKKLSKTNQNNEPFYTINTKEIIKVKDADGYSNYSFFLNVPTANKFTFYNLIIPEDKNGKKAKPYIRKYVCAPEQYPIFKEHNFDLAFFKGKLYKFYLENFNNNLQSKLGNCDPQDFNPSDNISPNNSNGVSSSPNDNDITLGGGSISGSAPVCTTTLHVRRCTAGGNHLPGENCKGEGSDRASITKVTSCSNGKLDVVVLMKNNNNCPTENGDVAFIPTDISHLINPCKNFKKLAQNKKFKDKLKDLLNKTKTDNYETGYIMKLSNNEYNYNIKIGIPEKLGINFTIKNGYKIDGFIHNHYDSNNNKDLSVFSPKDLYSLYLLLKNNNINDHSNFVFAVTTAQNTIYAIHIRNKKDFIRFGDDYLDGLQDGSNDFLPFIYGGIDSVYFHKGIKNINSNTLNEKHFTKMLFFGGGQGDTGLELYKTNTNFNKWSKIKYNPKTKNTSITPCN</sequence>
<evidence type="ECO:0000313" key="4">
    <source>
        <dbReference type="Proteomes" id="UP000467305"/>
    </source>
</evidence>
<name>A0A7J5ASH4_9FLAO</name>
<feature type="region of interest" description="Disordered" evidence="1">
    <location>
        <begin position="175"/>
        <end position="201"/>
    </location>
</feature>
<dbReference type="RefSeq" id="WP_150898138.1">
    <property type="nucleotide sequence ID" value="NZ_WAAU01000003.1"/>
</dbReference>
<accession>A0A7J5ASH4</accession>
<dbReference type="EMBL" id="WAAU01000003">
    <property type="protein sequence ID" value="KAB1160509.1"/>
    <property type="molecule type" value="Genomic_DNA"/>
</dbReference>
<evidence type="ECO:0000256" key="1">
    <source>
        <dbReference type="SAM" id="MobiDB-lite"/>
    </source>
</evidence>
<dbReference type="OrthoDB" id="1190041at2"/>
<proteinExistence type="predicted"/>